<dbReference type="OrthoDB" id="9810874at2"/>
<dbReference type="EMBL" id="VYKK01000022">
    <property type="protein sequence ID" value="KAA8999790.1"/>
    <property type="molecule type" value="Genomic_DNA"/>
</dbReference>
<dbReference type="PANTHER" id="PTHR35792:SF2">
    <property type="entry name" value="GENERAL STRESS PROTEIN"/>
    <property type="match status" value="1"/>
</dbReference>
<evidence type="ECO:0000313" key="4">
    <source>
        <dbReference type="Proteomes" id="UP000367750"/>
    </source>
</evidence>
<keyword evidence="1" id="KW-0175">Coiled coil</keyword>
<dbReference type="PANTHER" id="PTHR35792">
    <property type="entry name" value="GENERAL STRESS PROTEIN"/>
    <property type="match status" value="1"/>
</dbReference>
<dbReference type="Proteomes" id="UP000367750">
    <property type="component" value="Unassembled WGS sequence"/>
</dbReference>
<dbReference type="Pfam" id="PF12732">
    <property type="entry name" value="YtxH"/>
    <property type="match status" value="1"/>
</dbReference>
<organism evidence="3 4">
    <name type="scientific">Paenibacillus spiritus</name>
    <dbReference type="NCBI Taxonomy" id="2496557"/>
    <lineage>
        <taxon>Bacteria</taxon>
        <taxon>Bacillati</taxon>
        <taxon>Bacillota</taxon>
        <taxon>Bacilli</taxon>
        <taxon>Bacillales</taxon>
        <taxon>Paenibacillaceae</taxon>
        <taxon>Paenibacillus</taxon>
    </lineage>
</organism>
<evidence type="ECO:0000313" key="3">
    <source>
        <dbReference type="EMBL" id="KAA8999790.1"/>
    </source>
</evidence>
<reference evidence="3 4" key="1">
    <citation type="submission" date="2019-09" db="EMBL/GenBank/DDBJ databases">
        <title>Bacillus ochoae sp. nov., Paenibacillus whitsoniae sp. nov., Paenibacillus spiritus sp. nov. Isolated from the Mars Exploration Rover during spacecraft assembly.</title>
        <authorList>
            <person name="Seuylemezian A."/>
            <person name="Vaishampayan P."/>
        </authorList>
    </citation>
    <scope>NUCLEOTIDE SEQUENCE [LARGE SCALE GENOMIC DNA]</scope>
    <source>
        <strain evidence="3 4">MER_111</strain>
    </source>
</reference>
<dbReference type="AlphaFoldDB" id="A0A5J5FZL0"/>
<feature type="coiled-coil region" evidence="1">
    <location>
        <begin position="39"/>
        <end position="84"/>
    </location>
</feature>
<comment type="caution">
    <text evidence="3">The sequence shown here is derived from an EMBL/GenBank/DDBJ whole genome shotgun (WGS) entry which is preliminary data.</text>
</comment>
<evidence type="ECO:0000256" key="1">
    <source>
        <dbReference type="SAM" id="Coils"/>
    </source>
</evidence>
<accession>A0A5J5FZL0</accession>
<dbReference type="RefSeq" id="WP_150459222.1">
    <property type="nucleotide sequence ID" value="NZ_VYKK01000022.1"/>
</dbReference>
<feature type="region of interest" description="Disordered" evidence="2">
    <location>
        <begin position="90"/>
        <end position="116"/>
    </location>
</feature>
<protein>
    <submittedName>
        <fullName evidence="3">YtxH domain-containing protein</fullName>
    </submittedName>
</protein>
<proteinExistence type="predicted"/>
<dbReference type="InterPro" id="IPR024623">
    <property type="entry name" value="YtxH"/>
</dbReference>
<evidence type="ECO:0000256" key="2">
    <source>
        <dbReference type="SAM" id="MobiDB-lite"/>
    </source>
</evidence>
<gene>
    <name evidence="3" type="ORF">F4V43_15820</name>
</gene>
<keyword evidence="4" id="KW-1185">Reference proteome</keyword>
<dbReference type="InterPro" id="IPR052928">
    <property type="entry name" value="Desiccation-related_membrane"/>
</dbReference>
<name>A0A5J5FZL0_9BACL</name>
<sequence length="116" mass="12606">MKKDTKKLLWGFAAGSAVGSALGLLLAPKSGKELRQQIAEETSAGLEKAQDLAARVEEKTSDWYARAKDSALQIRDELAEWKNRRCAEDGREIQAEVSGQAETEAGTAASPEEEEK</sequence>